<gene>
    <name evidence="1" type="ORF">CONLIGDRAFT_678002</name>
</gene>
<dbReference type="InParanoid" id="A0A1J7IV22"/>
<proteinExistence type="predicted"/>
<protein>
    <submittedName>
        <fullName evidence="1">Uncharacterized protein</fullName>
    </submittedName>
</protein>
<dbReference type="AlphaFoldDB" id="A0A1J7IV22"/>
<keyword evidence="2" id="KW-1185">Reference proteome</keyword>
<sequence>MVASIEDVLDFIDGIEDILDFIDGIEDILDFIDGIEDVLDFIDGIEDADSPTSIPTNTPSAMTTSWGYNSTTKALFIQFGKGSARGMAQKKVKKGSNVLARVFATQNATPDDIRTALRESSKTTRDLLDVQLRIAEP</sequence>
<organism evidence="1 2">
    <name type="scientific">Coniochaeta ligniaria NRRL 30616</name>
    <dbReference type="NCBI Taxonomy" id="1408157"/>
    <lineage>
        <taxon>Eukaryota</taxon>
        <taxon>Fungi</taxon>
        <taxon>Dikarya</taxon>
        <taxon>Ascomycota</taxon>
        <taxon>Pezizomycotina</taxon>
        <taxon>Sordariomycetes</taxon>
        <taxon>Sordariomycetidae</taxon>
        <taxon>Coniochaetales</taxon>
        <taxon>Coniochaetaceae</taxon>
        <taxon>Coniochaeta</taxon>
    </lineage>
</organism>
<evidence type="ECO:0000313" key="1">
    <source>
        <dbReference type="EMBL" id="OIW31527.1"/>
    </source>
</evidence>
<name>A0A1J7IV22_9PEZI</name>
<accession>A0A1J7IV22</accession>
<dbReference type="EMBL" id="KV875095">
    <property type="protein sequence ID" value="OIW31527.1"/>
    <property type="molecule type" value="Genomic_DNA"/>
</dbReference>
<reference evidence="1 2" key="1">
    <citation type="submission" date="2016-10" db="EMBL/GenBank/DDBJ databases">
        <title>Draft genome sequence of Coniochaeta ligniaria NRRL30616, a lignocellulolytic fungus for bioabatement of inhibitors in plant biomass hydrolysates.</title>
        <authorList>
            <consortium name="DOE Joint Genome Institute"/>
            <person name="Jimenez D.J."/>
            <person name="Hector R.E."/>
            <person name="Riley R."/>
            <person name="Sun H."/>
            <person name="Grigoriev I.V."/>
            <person name="Van Elsas J.D."/>
            <person name="Nichols N.N."/>
        </authorList>
    </citation>
    <scope>NUCLEOTIDE SEQUENCE [LARGE SCALE GENOMIC DNA]</scope>
    <source>
        <strain evidence="1 2">NRRL 30616</strain>
    </source>
</reference>
<evidence type="ECO:0000313" key="2">
    <source>
        <dbReference type="Proteomes" id="UP000182658"/>
    </source>
</evidence>
<dbReference type="Proteomes" id="UP000182658">
    <property type="component" value="Unassembled WGS sequence"/>
</dbReference>